<sequence length="197" mass="20806">MRKLFFAAAMLLLSQVGFGQAVNDQAIIPVSVTLNSILRLTVVSGGNIDFVVNTIDQYTNGINNGGGDARYHTNFTVSASQDFDVTIRAEDATFLGQDNIAHTMPLDNVGFDLIENGSGADPTNWALPGAVLALTQAAQNIVTGVAGAAAGSAAQNDFTIQWRLGTSEGAMNTNSLLAQSLDPDRYITNVFLELVPK</sequence>
<reference evidence="2 3" key="1">
    <citation type="submission" date="2019-07" db="EMBL/GenBank/DDBJ databases">
        <title>Thalassofilum flectens gen. nov., sp. nov., a novel moderate thermophilic anaerobe from a shallow sea hot spring in Kunashir Island (Russia), representing a new family in the order Bacteroidales, and proposal of Thalassofilacea fam. nov.</title>
        <authorList>
            <person name="Kochetkova T.V."/>
            <person name="Podosokorskaya O.A."/>
            <person name="Novikov A."/>
            <person name="Elcheninov A.G."/>
            <person name="Toshchakov S.V."/>
            <person name="Kublanov I.V."/>
        </authorList>
    </citation>
    <scope>NUCLEOTIDE SEQUENCE [LARGE SCALE GENOMIC DNA]</scope>
    <source>
        <strain evidence="2 3">38-H</strain>
    </source>
</reference>
<name>A0A7D3XUI2_9BACT</name>
<feature type="signal peptide" evidence="1">
    <location>
        <begin position="1"/>
        <end position="21"/>
    </location>
</feature>
<protein>
    <submittedName>
        <fullName evidence="2">Uncharacterized protein</fullName>
    </submittedName>
</protein>
<dbReference type="Proteomes" id="UP000500961">
    <property type="component" value="Chromosome"/>
</dbReference>
<evidence type="ECO:0000313" key="3">
    <source>
        <dbReference type="Proteomes" id="UP000500961"/>
    </source>
</evidence>
<accession>A0A7D3XUI2</accession>
<proteinExistence type="predicted"/>
<gene>
    <name evidence="2" type="ORF">FHG85_04715</name>
</gene>
<dbReference type="EMBL" id="CP041345">
    <property type="protein sequence ID" value="QKG79591.1"/>
    <property type="molecule type" value="Genomic_DNA"/>
</dbReference>
<dbReference type="KEGG" id="ttz:FHG85_04715"/>
<feature type="chain" id="PRO_5029851424" evidence="1">
    <location>
        <begin position="22"/>
        <end position="197"/>
    </location>
</feature>
<dbReference type="AlphaFoldDB" id="A0A7D3XUI2"/>
<keyword evidence="1" id="KW-0732">Signal</keyword>
<organism evidence="2 3">
    <name type="scientific">Tenuifilum thalassicum</name>
    <dbReference type="NCBI Taxonomy" id="2590900"/>
    <lineage>
        <taxon>Bacteria</taxon>
        <taxon>Pseudomonadati</taxon>
        <taxon>Bacteroidota</taxon>
        <taxon>Bacteroidia</taxon>
        <taxon>Bacteroidales</taxon>
        <taxon>Tenuifilaceae</taxon>
        <taxon>Tenuifilum</taxon>
    </lineage>
</organism>
<keyword evidence="3" id="KW-1185">Reference proteome</keyword>
<evidence type="ECO:0000313" key="2">
    <source>
        <dbReference type="EMBL" id="QKG79591.1"/>
    </source>
</evidence>
<evidence type="ECO:0000256" key="1">
    <source>
        <dbReference type="SAM" id="SignalP"/>
    </source>
</evidence>
<dbReference type="RefSeq" id="WP_173073473.1">
    <property type="nucleotide sequence ID" value="NZ_CP041345.1"/>
</dbReference>